<dbReference type="GO" id="GO:0016740">
    <property type="term" value="F:transferase activity"/>
    <property type="evidence" value="ECO:0007669"/>
    <property type="project" value="UniProtKB-KW"/>
</dbReference>
<dbReference type="EMBL" id="ML994667">
    <property type="protein sequence ID" value="KAF2179428.1"/>
    <property type="molecule type" value="Genomic_DNA"/>
</dbReference>
<evidence type="ECO:0000256" key="1">
    <source>
        <dbReference type="ARBA" id="ARBA00006721"/>
    </source>
</evidence>
<dbReference type="OrthoDB" id="47375at2759"/>
<protein>
    <submittedName>
        <fullName evidence="7">Glycosyltransferase family 25 protein</fullName>
    </submittedName>
</protein>
<comment type="similarity">
    <text evidence="1">Belongs to the glycosyltransferase 25 family.</text>
</comment>
<feature type="compositionally biased region" description="Basic and acidic residues" evidence="4">
    <location>
        <begin position="321"/>
        <end position="333"/>
    </location>
</feature>
<dbReference type="InterPro" id="IPR050757">
    <property type="entry name" value="Collagen_mod_GT25"/>
</dbReference>
<dbReference type="PANTHER" id="PTHR10730">
    <property type="entry name" value="PROCOLLAGEN-LYSINE,2-OXOGLUTARATE 5-DIOXYGENASE/GLYCOSYLTRANSFERASE 25 FAMILY MEMBER"/>
    <property type="match status" value="1"/>
</dbReference>
<name>A0A6A6DLX3_9PEZI</name>
<dbReference type="AlphaFoldDB" id="A0A6A6DLX3"/>
<feature type="compositionally biased region" description="Polar residues" evidence="4">
    <location>
        <begin position="334"/>
        <end position="343"/>
    </location>
</feature>
<feature type="region of interest" description="Disordered" evidence="4">
    <location>
        <begin position="320"/>
        <end position="348"/>
    </location>
</feature>
<evidence type="ECO:0000256" key="4">
    <source>
        <dbReference type="SAM" id="MobiDB-lite"/>
    </source>
</evidence>
<keyword evidence="8" id="KW-1185">Reference proteome</keyword>
<accession>A0A6A6DLX3</accession>
<feature type="domain" description="Glycosyl transferase family 25" evidence="6">
    <location>
        <begin position="77"/>
        <end position="176"/>
    </location>
</feature>
<keyword evidence="5" id="KW-0732">Signal</keyword>
<evidence type="ECO:0000259" key="6">
    <source>
        <dbReference type="Pfam" id="PF01755"/>
    </source>
</evidence>
<feature type="chain" id="PRO_5025331660" evidence="5">
    <location>
        <begin position="27"/>
        <end position="431"/>
    </location>
</feature>
<dbReference type="Pfam" id="PF01755">
    <property type="entry name" value="Glyco_transf_25"/>
    <property type="match status" value="1"/>
</dbReference>
<organism evidence="7 8">
    <name type="scientific">Zopfia rhizophila CBS 207.26</name>
    <dbReference type="NCBI Taxonomy" id="1314779"/>
    <lineage>
        <taxon>Eukaryota</taxon>
        <taxon>Fungi</taxon>
        <taxon>Dikarya</taxon>
        <taxon>Ascomycota</taxon>
        <taxon>Pezizomycotina</taxon>
        <taxon>Dothideomycetes</taxon>
        <taxon>Dothideomycetes incertae sedis</taxon>
        <taxon>Zopfiaceae</taxon>
        <taxon>Zopfia</taxon>
    </lineage>
</organism>
<evidence type="ECO:0000313" key="7">
    <source>
        <dbReference type="EMBL" id="KAF2179428.1"/>
    </source>
</evidence>
<proteinExistence type="inferred from homology"/>
<evidence type="ECO:0000256" key="3">
    <source>
        <dbReference type="ARBA" id="ARBA00022679"/>
    </source>
</evidence>
<keyword evidence="3 7" id="KW-0808">Transferase</keyword>
<evidence type="ECO:0000256" key="2">
    <source>
        <dbReference type="ARBA" id="ARBA00022676"/>
    </source>
</evidence>
<evidence type="ECO:0000256" key="5">
    <source>
        <dbReference type="SAM" id="SignalP"/>
    </source>
</evidence>
<dbReference type="Proteomes" id="UP000800200">
    <property type="component" value="Unassembled WGS sequence"/>
</dbReference>
<dbReference type="InterPro" id="IPR002654">
    <property type="entry name" value="Glyco_trans_25"/>
</dbReference>
<feature type="signal peptide" evidence="5">
    <location>
        <begin position="1"/>
        <end position="26"/>
    </location>
</feature>
<gene>
    <name evidence="7" type="ORF">K469DRAFT_596188</name>
</gene>
<feature type="region of interest" description="Disordered" evidence="4">
    <location>
        <begin position="407"/>
        <end position="431"/>
    </location>
</feature>
<evidence type="ECO:0000313" key="8">
    <source>
        <dbReference type="Proteomes" id="UP000800200"/>
    </source>
</evidence>
<keyword evidence="2" id="KW-0328">Glycosyltransferase</keyword>
<dbReference type="PANTHER" id="PTHR10730:SF53">
    <property type="entry name" value="GLYCOSYLTRANSFERASE 25 FAMILY MEMBER"/>
    <property type="match status" value="1"/>
</dbReference>
<reference evidence="7" key="1">
    <citation type="journal article" date="2020" name="Stud. Mycol.">
        <title>101 Dothideomycetes genomes: a test case for predicting lifestyles and emergence of pathogens.</title>
        <authorList>
            <person name="Haridas S."/>
            <person name="Albert R."/>
            <person name="Binder M."/>
            <person name="Bloem J."/>
            <person name="Labutti K."/>
            <person name="Salamov A."/>
            <person name="Andreopoulos B."/>
            <person name="Baker S."/>
            <person name="Barry K."/>
            <person name="Bills G."/>
            <person name="Bluhm B."/>
            <person name="Cannon C."/>
            <person name="Castanera R."/>
            <person name="Culley D."/>
            <person name="Daum C."/>
            <person name="Ezra D."/>
            <person name="Gonzalez J."/>
            <person name="Henrissat B."/>
            <person name="Kuo A."/>
            <person name="Liang C."/>
            <person name="Lipzen A."/>
            <person name="Lutzoni F."/>
            <person name="Magnuson J."/>
            <person name="Mondo S."/>
            <person name="Nolan M."/>
            <person name="Ohm R."/>
            <person name="Pangilinan J."/>
            <person name="Park H.-J."/>
            <person name="Ramirez L."/>
            <person name="Alfaro M."/>
            <person name="Sun H."/>
            <person name="Tritt A."/>
            <person name="Yoshinaga Y."/>
            <person name="Zwiers L.-H."/>
            <person name="Turgeon B."/>
            <person name="Goodwin S."/>
            <person name="Spatafora J."/>
            <person name="Crous P."/>
            <person name="Grigoriev I."/>
        </authorList>
    </citation>
    <scope>NUCLEOTIDE SEQUENCE</scope>
    <source>
        <strain evidence="7">CBS 207.26</strain>
    </source>
</reference>
<sequence length="431" mass="47970">MFLPRSTFQLTFVCLTLFSSLLWISSYHVGSGSNSPTFLSGHRAPTPPPCSVHANVVVDEPAHDPIWDVQNRTLGFQKIFAISMPHRTDKRDYLALMGHISELDIEFIDGVNGSLIHPHAIPSNWYGDNGPGTYGCWRAHLDIYQRMLQEGIQSALVLEDDADWDILFKAQMTEFARGTRHITNATLPMHSPYGDDWDLLTIGHTGVDNNPGLDQTYWVTKNDPTVIAEKRRTWGRKPDLSAPTLGGDHTRVVHGARKLTGTASYAISLRGASRVLYDQAMLMNAQAIDTALSNMCRLGKWGPNFCIGAYPMIVGRYRAAGPRDKDSDRRAETNTEQGHSLPQSKAERFEPESEFTVFPVSLNIERLMRNELIIPANAPESDLVDKINLHDFVLPRGGPVFVRQNEYASKEKSPPATPGKRVGRSLGHSNS</sequence>
<dbReference type="CDD" id="cd06532">
    <property type="entry name" value="Glyco_transf_25"/>
    <property type="match status" value="1"/>
</dbReference>